<organism evidence="3">
    <name type="scientific">Spathaspora passalidarum (strain NRRL Y-27907 / 11-Y1)</name>
    <dbReference type="NCBI Taxonomy" id="619300"/>
    <lineage>
        <taxon>Eukaryota</taxon>
        <taxon>Fungi</taxon>
        <taxon>Dikarya</taxon>
        <taxon>Ascomycota</taxon>
        <taxon>Saccharomycotina</taxon>
        <taxon>Pichiomycetes</taxon>
        <taxon>Debaryomycetaceae</taxon>
        <taxon>Spathaspora</taxon>
    </lineage>
</organism>
<feature type="region of interest" description="Disordered" evidence="1">
    <location>
        <begin position="1"/>
        <end position="150"/>
    </location>
</feature>
<sequence length="175" mass="20079">MNGTESNDELEEQEVILGNSRKYKEKHRNDVRLNYDSDSSEEDNVEEELEDNQQSKQVQEDDMFASGEEDVANGEHDEEDDMFASDDESAVKQVQFQDSANRVYALGLTDEEEEEEDDDDEQDSETQSAPKIEAFNLDEESNEGHFDKEGNYVANKEEAITGDDLWLNDFKKSDI</sequence>
<dbReference type="STRING" id="619300.G3AHD8"/>
<evidence type="ECO:0000313" key="3">
    <source>
        <dbReference type="Proteomes" id="UP000000709"/>
    </source>
</evidence>
<dbReference type="InParanoid" id="G3AHD8"/>
<proteinExistence type="predicted"/>
<dbReference type="OrthoDB" id="365981at2759"/>
<evidence type="ECO:0000256" key="1">
    <source>
        <dbReference type="SAM" id="MobiDB-lite"/>
    </source>
</evidence>
<feature type="compositionally biased region" description="Acidic residues" evidence="1">
    <location>
        <begin position="38"/>
        <end position="51"/>
    </location>
</feature>
<name>G3AHD8_SPAPN</name>
<dbReference type="GeneID" id="18872957"/>
<protein>
    <submittedName>
        <fullName evidence="2">Uncharacterized protein</fullName>
    </submittedName>
</protein>
<keyword evidence="3" id="KW-1185">Reference proteome</keyword>
<feature type="compositionally biased region" description="Acidic residues" evidence="1">
    <location>
        <begin position="109"/>
        <end position="124"/>
    </location>
</feature>
<dbReference type="HOGENOM" id="CLU_1536207_0_0_1"/>
<feature type="non-terminal residue" evidence="2">
    <location>
        <position position="175"/>
    </location>
</feature>
<dbReference type="Proteomes" id="UP000000709">
    <property type="component" value="Unassembled WGS sequence"/>
</dbReference>
<evidence type="ECO:0000313" key="2">
    <source>
        <dbReference type="EMBL" id="EGW34102.1"/>
    </source>
</evidence>
<dbReference type="AlphaFoldDB" id="G3AHD8"/>
<gene>
    <name evidence="2" type="ORF">SPAPADRAFT_59523</name>
</gene>
<dbReference type="KEGG" id="spaa:SPAPADRAFT_59523"/>
<dbReference type="RefSeq" id="XP_007373686.1">
    <property type="nucleotide sequence ID" value="XM_007373624.1"/>
</dbReference>
<feature type="compositionally biased region" description="Acidic residues" evidence="1">
    <location>
        <begin position="60"/>
        <end position="88"/>
    </location>
</feature>
<feature type="compositionally biased region" description="Acidic residues" evidence="1">
    <location>
        <begin position="1"/>
        <end position="14"/>
    </location>
</feature>
<reference evidence="2 3" key="1">
    <citation type="journal article" date="2011" name="Proc. Natl. Acad. Sci. U.S.A.">
        <title>Comparative genomics of xylose-fermenting fungi for enhanced biofuel production.</title>
        <authorList>
            <person name="Wohlbach D.J."/>
            <person name="Kuo A."/>
            <person name="Sato T.K."/>
            <person name="Potts K.M."/>
            <person name="Salamov A.A."/>
            <person name="LaButti K.M."/>
            <person name="Sun H."/>
            <person name="Clum A."/>
            <person name="Pangilinan J.L."/>
            <person name="Lindquist E.A."/>
            <person name="Lucas S."/>
            <person name="Lapidus A."/>
            <person name="Jin M."/>
            <person name="Gunawan C."/>
            <person name="Balan V."/>
            <person name="Dale B.E."/>
            <person name="Jeffries T.W."/>
            <person name="Zinkel R."/>
            <person name="Barry K.W."/>
            <person name="Grigoriev I.V."/>
            <person name="Gasch A.P."/>
        </authorList>
    </citation>
    <scope>NUCLEOTIDE SEQUENCE [LARGE SCALE GENOMIC DNA]</scope>
    <source>
        <strain evidence="3">NRRL Y-27907 / 11-Y1</strain>
    </source>
</reference>
<accession>G3AHD8</accession>
<dbReference type="EMBL" id="GL996500">
    <property type="protein sequence ID" value="EGW34102.1"/>
    <property type="molecule type" value="Genomic_DNA"/>
</dbReference>